<reference evidence="9 10" key="1">
    <citation type="journal article" date="2021" name="G3 (Bethesda)">
        <title>Genomic diversity, chromosomal rearrangements, and interspecies hybridization in the ogataea polymorpha species complex.</title>
        <authorList>
            <person name="Hanson S.J."/>
            <person name="Cinneide E.O."/>
            <person name="Salzberg L.I."/>
            <person name="Wolfe K.H."/>
            <person name="McGowan J."/>
            <person name="Fitzpatrick D.A."/>
            <person name="Matlin K."/>
        </authorList>
    </citation>
    <scope>NUCLEOTIDE SEQUENCE [LARGE SCALE GENOMIC DNA]</scope>
    <source>
        <strain evidence="9">81-436-3</strain>
    </source>
</reference>
<proteinExistence type="inferred from homology"/>
<dbReference type="PANTHER" id="PTHR43647">
    <property type="entry name" value="DEHYDROGENASE"/>
    <property type="match status" value="1"/>
</dbReference>
<dbReference type="PANTHER" id="PTHR43647:SF1">
    <property type="entry name" value="3-KETO-STEROID REDUCTASE ERG27"/>
    <property type="match status" value="1"/>
</dbReference>
<evidence type="ECO:0000313" key="10">
    <source>
        <dbReference type="Proteomes" id="UP000697297"/>
    </source>
</evidence>
<evidence type="ECO:0000256" key="4">
    <source>
        <dbReference type="ARBA" id="ARBA00023002"/>
    </source>
</evidence>
<dbReference type="InterPro" id="IPR051593">
    <property type="entry name" value="Ergosterol_Biosynth_ERG27"/>
</dbReference>
<comment type="pathway">
    <text evidence="6">Steroid biosynthesis; zymosterol biosynthesis; zymosterol from lanosterol: step 5/6.</text>
</comment>
<evidence type="ECO:0000256" key="3">
    <source>
        <dbReference type="ARBA" id="ARBA00022955"/>
    </source>
</evidence>
<dbReference type="InterPro" id="IPR002347">
    <property type="entry name" value="SDR_fam"/>
</dbReference>
<evidence type="ECO:0000256" key="2">
    <source>
        <dbReference type="ARBA" id="ARBA00022857"/>
    </source>
</evidence>
<dbReference type="Gene3D" id="3.40.50.720">
    <property type="entry name" value="NAD(P)-binding Rossmann-like Domain"/>
    <property type="match status" value="1"/>
</dbReference>
<name>A0ABQ7RB29_9ASCO</name>
<protein>
    <recommendedName>
        <fullName evidence="8">3beta-hydroxysteroid 3-dehydrogenase</fullName>
        <ecNumber evidence="8">1.1.1.270</ecNumber>
    </recommendedName>
</protein>
<dbReference type="Proteomes" id="UP000697297">
    <property type="component" value="Unassembled WGS sequence"/>
</dbReference>
<evidence type="ECO:0000256" key="5">
    <source>
        <dbReference type="ARBA" id="ARBA00023098"/>
    </source>
</evidence>
<evidence type="ECO:0000256" key="6">
    <source>
        <dbReference type="ARBA" id="ARBA00023589"/>
    </source>
</evidence>
<keyword evidence="5" id="KW-0443">Lipid metabolism</keyword>
<keyword evidence="2" id="KW-0521">NADP</keyword>
<comment type="similarity">
    <text evidence="7">Belongs to the short-chain dehydrogenases/reductases (SDR) family. ERG27 subfamily.</text>
</comment>
<dbReference type="Pfam" id="PF00106">
    <property type="entry name" value="adh_short"/>
    <property type="match status" value="1"/>
</dbReference>
<evidence type="ECO:0000256" key="8">
    <source>
        <dbReference type="ARBA" id="ARBA00023621"/>
    </source>
</evidence>
<keyword evidence="10" id="KW-1185">Reference proteome</keyword>
<dbReference type="SUPFAM" id="SSF51735">
    <property type="entry name" value="NAD(P)-binding Rossmann-fold domains"/>
    <property type="match status" value="1"/>
</dbReference>
<evidence type="ECO:0000256" key="7">
    <source>
        <dbReference type="ARBA" id="ARBA00023593"/>
    </source>
</evidence>
<keyword evidence="1" id="KW-0444">Lipid biosynthesis</keyword>
<dbReference type="InterPro" id="IPR036291">
    <property type="entry name" value="NAD(P)-bd_dom_sf"/>
</dbReference>
<sequence>MWSQGELSDGISDRLHPLAAKHHERMGSNLLPQSLPIIVLSGCVTRSLFFFSMSLVALITGTNSNLGLNIAYRLLAEVPSETRLTIIVTSRTLPKAIEAINKIKEHNEKHVRRKAILDFDYVLVDFSNMVSILAAIHELKKMHRKLDYLFVNAAQGVYSGIDWIQATKEVLASPVQASTFPTYKIQKVGVRSADGLGLVFQANVFGPYYFVQHLAEPLLSHSENPRVVWISSIMSKPSFLSFDDLQLLRSDISYEGSKRLVDLLHLGTYKELKSKYGINQYLTHPGIFTSFSFFQYLNPLTFYGMLLMFYVARLCGSPWHNISGWKGANAPIFVCLEAKPELDLQEKKYGSACTITGKEYLKIAEIDATGQADVAKYFKDLKLQWDEKLKNQIADTRKVYADD</sequence>
<dbReference type="EC" id="1.1.1.270" evidence="8"/>
<comment type="caution">
    <text evidence="9">The sequence shown here is derived from an EMBL/GenBank/DDBJ whole genome shotgun (WGS) entry which is preliminary data.</text>
</comment>
<keyword evidence="3" id="KW-0752">Steroid biosynthesis</keyword>
<keyword evidence="4" id="KW-0560">Oxidoreductase</keyword>
<evidence type="ECO:0000256" key="1">
    <source>
        <dbReference type="ARBA" id="ARBA00022516"/>
    </source>
</evidence>
<evidence type="ECO:0000313" key="9">
    <source>
        <dbReference type="EMBL" id="KAG7762440.1"/>
    </source>
</evidence>
<gene>
    <name evidence="9" type="ORF">KL946_004556</name>
</gene>
<dbReference type="EMBL" id="JAHLUN010000014">
    <property type="protein sequence ID" value="KAG7762440.1"/>
    <property type="molecule type" value="Genomic_DNA"/>
</dbReference>
<organism evidence="9 10">
    <name type="scientific">Ogataea haglerorum</name>
    <dbReference type="NCBI Taxonomy" id="1937702"/>
    <lineage>
        <taxon>Eukaryota</taxon>
        <taxon>Fungi</taxon>
        <taxon>Dikarya</taxon>
        <taxon>Ascomycota</taxon>
        <taxon>Saccharomycotina</taxon>
        <taxon>Pichiomycetes</taxon>
        <taxon>Pichiales</taxon>
        <taxon>Pichiaceae</taxon>
        <taxon>Ogataea</taxon>
    </lineage>
</organism>
<accession>A0ABQ7RB29</accession>